<organism evidence="6 7">
    <name type="scientific">Lysobacter capsici AZ78</name>
    <dbReference type="NCBI Taxonomy" id="1444315"/>
    <lineage>
        <taxon>Bacteria</taxon>
        <taxon>Pseudomonadati</taxon>
        <taxon>Pseudomonadota</taxon>
        <taxon>Gammaproteobacteria</taxon>
        <taxon>Lysobacterales</taxon>
        <taxon>Lysobacteraceae</taxon>
        <taxon>Lysobacter</taxon>
    </lineage>
</organism>
<dbReference type="Pfam" id="PF00535">
    <property type="entry name" value="Glycos_transf_2"/>
    <property type="match status" value="1"/>
</dbReference>
<dbReference type="Pfam" id="PF13439">
    <property type="entry name" value="Glyco_transf_4"/>
    <property type="match status" value="1"/>
</dbReference>
<dbReference type="Gene3D" id="3.90.550.10">
    <property type="entry name" value="Spore Coat Polysaccharide Biosynthesis Protein SpsA, Chain A"/>
    <property type="match status" value="1"/>
</dbReference>
<keyword evidence="7" id="KW-1185">Reference proteome</keyword>
<sequence length="634" mass="71793">MGSYDWPGESFRDQQLTAGLREICVPLSKAHHAAVRDSAQRMDGRTMIDLEFSEQAALSPEYLGAAREYIAGADVVVFSHPWAFPPLRQDLRPEQLVVYDSQNVESVLRTSLHDDLPQADPILTRVAKTEYDLCHAADLVLACSHDDRDTFHRLYDVTWEKLRVVPNGIAAFAQAVPTPQERKQDRERLGLSMTRPLAVFLGSNYGPNNEAANFVATQLAPALPNVDFAILGSCCQALALNYLPKNVRELGTVSEEEKRQWMRAADIAVNPLTRGSGTSIKMFDFMAAGLATVTTEIGCRGIVHTGEMPFEVAPVSGFVDAVRRLVDDVEHRDEIALRARKVVENFYAWERISPSLGRLLRKRWEEKQGAAAYFTVVIPSYERPALLDRLMDRLRAQVERDFEVVIIDQSAERWPAVEHDHGFPLTYVHSPIKGAVKARNFGGYLASGKVIAFTDDDCEPKPTWLSNARDHLRDPSVVGLEGLVSSDHLGDPDWRPVSNKGFEGIGFMTANLLVRNEVFQRLDGFDLSFDEPHFREDSDFGWRMQALGAVPYCEDVEVYHPAHKRDVARESSAERTRFFEKDALLLKKHPERYKTLFFAEEHYVHTNGYWEHLERGASKYQVKLPSWIKDLRQQ</sequence>
<name>A0A108UCA7_9GAMM</name>
<dbReference type="InterPro" id="IPR029044">
    <property type="entry name" value="Nucleotide-diphossugar_trans"/>
</dbReference>
<evidence type="ECO:0000259" key="5">
    <source>
        <dbReference type="Pfam" id="PF13439"/>
    </source>
</evidence>
<dbReference type="EMBL" id="JAJA02000001">
    <property type="protein sequence ID" value="KWS06583.1"/>
    <property type="molecule type" value="Genomic_DNA"/>
</dbReference>
<gene>
    <name evidence="6" type="ORF">AZ78_4139</name>
</gene>
<feature type="domain" description="Glycosyltransferase subfamily 4-like N-terminal" evidence="5">
    <location>
        <begin position="110"/>
        <end position="169"/>
    </location>
</feature>
<evidence type="ECO:0000256" key="1">
    <source>
        <dbReference type="ARBA" id="ARBA00006739"/>
    </source>
</evidence>
<evidence type="ECO:0000313" key="6">
    <source>
        <dbReference type="EMBL" id="KWS06583.1"/>
    </source>
</evidence>
<dbReference type="GO" id="GO:0016757">
    <property type="term" value="F:glycosyltransferase activity"/>
    <property type="evidence" value="ECO:0007669"/>
    <property type="project" value="UniProtKB-KW"/>
</dbReference>
<dbReference type="SUPFAM" id="SSF53448">
    <property type="entry name" value="Nucleotide-diphospho-sugar transferases"/>
    <property type="match status" value="1"/>
</dbReference>
<dbReference type="SUPFAM" id="SSF53756">
    <property type="entry name" value="UDP-Glycosyltransferase/glycogen phosphorylase"/>
    <property type="match status" value="1"/>
</dbReference>
<dbReference type="InterPro" id="IPR028098">
    <property type="entry name" value="Glyco_trans_4-like_N"/>
</dbReference>
<proteinExistence type="inferred from homology"/>
<protein>
    <submittedName>
        <fullName evidence="6">Mycofactocin system glycosyltransferase</fullName>
    </submittedName>
</protein>
<dbReference type="InterPro" id="IPR001173">
    <property type="entry name" value="Glyco_trans_2-like"/>
</dbReference>
<keyword evidence="3" id="KW-0808">Transferase</keyword>
<dbReference type="AlphaFoldDB" id="A0A108UCA7"/>
<dbReference type="Pfam" id="PF13692">
    <property type="entry name" value="Glyco_trans_1_4"/>
    <property type="match status" value="1"/>
</dbReference>
<evidence type="ECO:0000256" key="3">
    <source>
        <dbReference type="ARBA" id="ARBA00022679"/>
    </source>
</evidence>
<dbReference type="PANTHER" id="PTHR43179">
    <property type="entry name" value="RHAMNOSYLTRANSFERASE WBBL"/>
    <property type="match status" value="1"/>
</dbReference>
<keyword evidence="2" id="KW-0328">Glycosyltransferase</keyword>
<dbReference type="Gene3D" id="3.40.50.2000">
    <property type="entry name" value="Glycogen Phosphorylase B"/>
    <property type="match status" value="2"/>
</dbReference>
<dbReference type="CDD" id="cd03801">
    <property type="entry name" value="GT4_PimA-like"/>
    <property type="match status" value="1"/>
</dbReference>
<feature type="domain" description="Glycosyltransferase 2-like" evidence="4">
    <location>
        <begin position="375"/>
        <end position="479"/>
    </location>
</feature>
<dbReference type="CDD" id="cd00761">
    <property type="entry name" value="Glyco_tranf_GTA_type"/>
    <property type="match status" value="1"/>
</dbReference>
<dbReference type="Proteomes" id="UP000023435">
    <property type="component" value="Unassembled WGS sequence"/>
</dbReference>
<evidence type="ECO:0000259" key="4">
    <source>
        <dbReference type="Pfam" id="PF00535"/>
    </source>
</evidence>
<dbReference type="PANTHER" id="PTHR43179:SF12">
    <property type="entry name" value="GALACTOFURANOSYLTRANSFERASE GLFT2"/>
    <property type="match status" value="1"/>
</dbReference>
<comment type="similarity">
    <text evidence="1">Belongs to the glycosyltransferase 2 family.</text>
</comment>
<accession>A0A108UCA7</accession>
<comment type="caution">
    <text evidence="6">The sequence shown here is derived from an EMBL/GenBank/DDBJ whole genome shotgun (WGS) entry which is preliminary data.</text>
</comment>
<reference evidence="6 7" key="1">
    <citation type="journal article" date="2014" name="Genome Announc.">
        <title>Draft Genome Sequence of Lysobacter capsici AZ78, a Bacterium Antagonistic to Plant-Pathogenic Oomycetes.</title>
        <authorList>
            <person name="Puopolo G."/>
            <person name="Sonego P."/>
            <person name="Engelen K."/>
            <person name="Pertot I."/>
        </authorList>
    </citation>
    <scope>NUCLEOTIDE SEQUENCE [LARGE SCALE GENOMIC DNA]</scope>
    <source>
        <strain evidence="6 7">AZ78</strain>
    </source>
</reference>
<evidence type="ECO:0000313" key="7">
    <source>
        <dbReference type="Proteomes" id="UP000023435"/>
    </source>
</evidence>
<evidence type="ECO:0000256" key="2">
    <source>
        <dbReference type="ARBA" id="ARBA00022676"/>
    </source>
</evidence>